<evidence type="ECO:0000256" key="10">
    <source>
        <dbReference type="SAM" id="Phobius"/>
    </source>
</evidence>
<dbReference type="FunFam" id="3.30.565.10:FF:000006">
    <property type="entry name" value="Sensor histidine kinase WalK"/>
    <property type="match status" value="1"/>
</dbReference>
<sequence length="358" mass="37988">MKLSMRLVLSHLLVVACGAIVTFSVVASVAPGDFDRRIGPEPPEHFGGPAVRENFSATLTNTLFLGTAIGVLLAAFLGIILARQLLRPLETVSAAAGAMARGDYGYRVDIPNEPELAILAEDINALGEALAEVEATRMRLIGEVAHEMRTPLTVIDGNVEGMIDGVLACDPERLSLISAEVRRLRRLSDDLTALSRAQEGRIRIRLDTVALEQLIDAVLARFAVQAEDANIALSRTGYFPAVSGDADRITQVLTNLIGNALRATPPGGKITLIGEASGNVARIHVRDTGIGIASEDLERIFERFYRVSDGVAHSEGSGVGLTIARQLMRGMNGELTAASEGLGKGTTFTLELPTAATS</sequence>
<evidence type="ECO:0000256" key="4">
    <source>
        <dbReference type="ARBA" id="ARBA00022553"/>
    </source>
</evidence>
<feature type="signal peptide" evidence="11">
    <location>
        <begin position="1"/>
        <end position="27"/>
    </location>
</feature>
<dbReference type="Proteomes" id="UP000320791">
    <property type="component" value="Unassembled WGS sequence"/>
</dbReference>
<reference evidence="14 15" key="1">
    <citation type="submission" date="2019-08" db="EMBL/GenBank/DDBJ databases">
        <authorList>
            <person name="Lei W."/>
        </authorList>
    </citation>
    <scope>NUCLEOTIDE SEQUENCE [LARGE SCALE GENOMIC DNA]</scope>
    <source>
        <strain evidence="14 15">CCUG 58627</strain>
    </source>
</reference>
<evidence type="ECO:0000256" key="2">
    <source>
        <dbReference type="ARBA" id="ARBA00004236"/>
    </source>
</evidence>
<keyword evidence="11" id="KW-0732">Signal</keyword>
<name>A0A5C5U913_9CORY</name>
<accession>A0A5C5U913</accession>
<evidence type="ECO:0000256" key="9">
    <source>
        <dbReference type="ARBA" id="ARBA00023012"/>
    </source>
</evidence>
<protein>
    <recommendedName>
        <fullName evidence="3">histidine kinase</fullName>
        <ecNumber evidence="3">2.7.13.3</ecNumber>
    </recommendedName>
</protein>
<dbReference type="PROSITE" id="PS50109">
    <property type="entry name" value="HIS_KIN"/>
    <property type="match status" value="1"/>
</dbReference>
<dbReference type="PROSITE" id="PS51257">
    <property type="entry name" value="PROKAR_LIPOPROTEIN"/>
    <property type="match status" value="1"/>
</dbReference>
<dbReference type="PANTHER" id="PTHR43711:SF1">
    <property type="entry name" value="HISTIDINE KINASE 1"/>
    <property type="match status" value="1"/>
</dbReference>
<keyword evidence="4" id="KW-0597">Phosphoprotein</keyword>
<gene>
    <name evidence="14" type="ORF">FRX94_10400</name>
</gene>
<comment type="caution">
    <text evidence="14">The sequence shown here is derived from an EMBL/GenBank/DDBJ whole genome shotgun (WGS) entry which is preliminary data.</text>
</comment>
<dbReference type="EC" id="2.7.13.3" evidence="3"/>
<proteinExistence type="predicted"/>
<evidence type="ECO:0000259" key="12">
    <source>
        <dbReference type="PROSITE" id="PS50109"/>
    </source>
</evidence>
<dbReference type="Pfam" id="PF00672">
    <property type="entry name" value="HAMP"/>
    <property type="match status" value="1"/>
</dbReference>
<feature type="transmembrane region" description="Helical" evidence="10">
    <location>
        <begin position="63"/>
        <end position="82"/>
    </location>
</feature>
<evidence type="ECO:0000313" key="15">
    <source>
        <dbReference type="Proteomes" id="UP000320791"/>
    </source>
</evidence>
<feature type="chain" id="PRO_5038841543" description="histidine kinase" evidence="11">
    <location>
        <begin position="28"/>
        <end position="358"/>
    </location>
</feature>
<evidence type="ECO:0000256" key="6">
    <source>
        <dbReference type="ARBA" id="ARBA00022692"/>
    </source>
</evidence>
<dbReference type="InterPro" id="IPR004358">
    <property type="entry name" value="Sig_transdc_His_kin-like_C"/>
</dbReference>
<keyword evidence="8 10" id="KW-1133">Transmembrane helix</keyword>
<dbReference type="PROSITE" id="PS50885">
    <property type="entry name" value="HAMP"/>
    <property type="match status" value="1"/>
</dbReference>
<keyword evidence="7 14" id="KW-0418">Kinase</keyword>
<dbReference type="OrthoDB" id="9757990at2"/>
<dbReference type="SUPFAM" id="SSF47384">
    <property type="entry name" value="Homodimeric domain of signal transducing histidine kinase"/>
    <property type="match status" value="1"/>
</dbReference>
<evidence type="ECO:0000256" key="1">
    <source>
        <dbReference type="ARBA" id="ARBA00000085"/>
    </source>
</evidence>
<dbReference type="SMART" id="SM00388">
    <property type="entry name" value="HisKA"/>
    <property type="match status" value="1"/>
</dbReference>
<dbReference type="InterPro" id="IPR003660">
    <property type="entry name" value="HAMP_dom"/>
</dbReference>
<comment type="subcellular location">
    <subcellularLocation>
        <location evidence="2">Cell membrane</location>
    </subcellularLocation>
</comment>
<keyword evidence="10" id="KW-0472">Membrane</keyword>
<dbReference type="GO" id="GO:0005886">
    <property type="term" value="C:plasma membrane"/>
    <property type="evidence" value="ECO:0007669"/>
    <property type="project" value="UniProtKB-SubCell"/>
</dbReference>
<dbReference type="SUPFAM" id="SSF158472">
    <property type="entry name" value="HAMP domain-like"/>
    <property type="match status" value="1"/>
</dbReference>
<dbReference type="SMART" id="SM00387">
    <property type="entry name" value="HATPase_c"/>
    <property type="match status" value="1"/>
</dbReference>
<dbReference type="EMBL" id="VOHM01000025">
    <property type="protein sequence ID" value="TWT22891.1"/>
    <property type="molecule type" value="Genomic_DNA"/>
</dbReference>
<organism evidence="14 15">
    <name type="scientific">Corynebacterium canis</name>
    <dbReference type="NCBI Taxonomy" id="679663"/>
    <lineage>
        <taxon>Bacteria</taxon>
        <taxon>Bacillati</taxon>
        <taxon>Actinomycetota</taxon>
        <taxon>Actinomycetes</taxon>
        <taxon>Mycobacteriales</taxon>
        <taxon>Corynebacteriaceae</taxon>
        <taxon>Corynebacterium</taxon>
    </lineage>
</organism>
<dbReference type="SUPFAM" id="SSF55874">
    <property type="entry name" value="ATPase domain of HSP90 chaperone/DNA topoisomerase II/histidine kinase"/>
    <property type="match status" value="1"/>
</dbReference>
<feature type="domain" description="Histidine kinase" evidence="12">
    <location>
        <begin position="143"/>
        <end position="356"/>
    </location>
</feature>
<dbReference type="CDD" id="cd06225">
    <property type="entry name" value="HAMP"/>
    <property type="match status" value="1"/>
</dbReference>
<dbReference type="InterPro" id="IPR036097">
    <property type="entry name" value="HisK_dim/P_sf"/>
</dbReference>
<keyword evidence="5" id="KW-0808">Transferase</keyword>
<dbReference type="InterPro" id="IPR050736">
    <property type="entry name" value="Sensor_HK_Regulatory"/>
</dbReference>
<dbReference type="CDD" id="cd00082">
    <property type="entry name" value="HisKA"/>
    <property type="match status" value="1"/>
</dbReference>
<evidence type="ECO:0000256" key="7">
    <source>
        <dbReference type="ARBA" id="ARBA00022777"/>
    </source>
</evidence>
<dbReference type="InterPro" id="IPR036890">
    <property type="entry name" value="HATPase_C_sf"/>
</dbReference>
<dbReference type="InterPro" id="IPR005467">
    <property type="entry name" value="His_kinase_dom"/>
</dbReference>
<dbReference type="Gene3D" id="6.10.340.10">
    <property type="match status" value="1"/>
</dbReference>
<dbReference type="PRINTS" id="PR00344">
    <property type="entry name" value="BCTRLSENSOR"/>
</dbReference>
<dbReference type="RefSeq" id="WP_146325270.1">
    <property type="nucleotide sequence ID" value="NZ_BAABLR010000067.1"/>
</dbReference>
<evidence type="ECO:0000256" key="5">
    <source>
        <dbReference type="ARBA" id="ARBA00022679"/>
    </source>
</evidence>
<dbReference type="Pfam" id="PF00512">
    <property type="entry name" value="HisKA"/>
    <property type="match status" value="1"/>
</dbReference>
<dbReference type="Gene3D" id="3.30.565.10">
    <property type="entry name" value="Histidine kinase-like ATPase, C-terminal domain"/>
    <property type="match status" value="1"/>
</dbReference>
<dbReference type="GO" id="GO:0000155">
    <property type="term" value="F:phosphorelay sensor kinase activity"/>
    <property type="evidence" value="ECO:0007669"/>
    <property type="project" value="InterPro"/>
</dbReference>
<dbReference type="CDD" id="cd00075">
    <property type="entry name" value="HATPase"/>
    <property type="match status" value="1"/>
</dbReference>
<dbReference type="PANTHER" id="PTHR43711">
    <property type="entry name" value="TWO-COMPONENT HISTIDINE KINASE"/>
    <property type="match status" value="1"/>
</dbReference>
<feature type="domain" description="HAMP" evidence="13">
    <location>
        <begin position="83"/>
        <end position="135"/>
    </location>
</feature>
<dbReference type="InterPro" id="IPR003594">
    <property type="entry name" value="HATPase_dom"/>
</dbReference>
<keyword evidence="15" id="KW-1185">Reference proteome</keyword>
<keyword evidence="9" id="KW-0902">Two-component regulatory system</keyword>
<comment type="catalytic activity">
    <reaction evidence="1">
        <text>ATP + protein L-histidine = ADP + protein N-phospho-L-histidine.</text>
        <dbReference type="EC" id="2.7.13.3"/>
    </reaction>
</comment>
<dbReference type="Pfam" id="PF02518">
    <property type="entry name" value="HATPase_c"/>
    <property type="match status" value="1"/>
</dbReference>
<dbReference type="AlphaFoldDB" id="A0A5C5U913"/>
<keyword evidence="6 10" id="KW-0812">Transmembrane</keyword>
<evidence type="ECO:0000256" key="8">
    <source>
        <dbReference type="ARBA" id="ARBA00022989"/>
    </source>
</evidence>
<evidence type="ECO:0000313" key="14">
    <source>
        <dbReference type="EMBL" id="TWT22891.1"/>
    </source>
</evidence>
<evidence type="ECO:0000256" key="11">
    <source>
        <dbReference type="SAM" id="SignalP"/>
    </source>
</evidence>
<dbReference type="Gene3D" id="1.10.287.130">
    <property type="match status" value="1"/>
</dbReference>
<evidence type="ECO:0000256" key="3">
    <source>
        <dbReference type="ARBA" id="ARBA00012438"/>
    </source>
</evidence>
<dbReference type="SMART" id="SM00304">
    <property type="entry name" value="HAMP"/>
    <property type="match status" value="1"/>
</dbReference>
<evidence type="ECO:0000259" key="13">
    <source>
        <dbReference type="PROSITE" id="PS50885"/>
    </source>
</evidence>
<dbReference type="InterPro" id="IPR003661">
    <property type="entry name" value="HisK_dim/P_dom"/>
</dbReference>